<keyword evidence="8" id="KW-0472">Membrane</keyword>
<dbReference type="InterPro" id="IPR013783">
    <property type="entry name" value="Ig-like_fold"/>
</dbReference>
<evidence type="ECO:0000256" key="8">
    <source>
        <dbReference type="SAM" id="Phobius"/>
    </source>
</evidence>
<feature type="compositionally biased region" description="Polar residues" evidence="7">
    <location>
        <begin position="2018"/>
        <end position="2031"/>
    </location>
</feature>
<organism evidence="12 13">
    <name type="scientific">Candidatus Enterococcus murrayae</name>
    <dbReference type="NCBI Taxonomy" id="2815321"/>
    <lineage>
        <taxon>Bacteria</taxon>
        <taxon>Bacillati</taxon>
        <taxon>Bacillota</taxon>
        <taxon>Bacilli</taxon>
        <taxon>Lactobacillales</taxon>
        <taxon>Enterococcaceae</taxon>
        <taxon>Enterococcus</taxon>
    </lineage>
</organism>
<dbReference type="Pfam" id="PF17961">
    <property type="entry name" value="Big_8"/>
    <property type="match status" value="1"/>
</dbReference>
<feature type="region of interest" description="Disordered" evidence="7">
    <location>
        <begin position="783"/>
        <end position="811"/>
    </location>
</feature>
<feature type="region of interest" description="Disordered" evidence="7">
    <location>
        <begin position="2005"/>
        <end position="2031"/>
    </location>
</feature>
<feature type="domain" description="SpaA-like prealbumin fold" evidence="10">
    <location>
        <begin position="1211"/>
        <end position="1303"/>
    </location>
</feature>
<feature type="transmembrane region" description="Helical" evidence="8">
    <location>
        <begin position="2038"/>
        <end position="2056"/>
    </location>
</feature>
<dbReference type="SUPFAM" id="SSF49401">
    <property type="entry name" value="Bacterial adhesins"/>
    <property type="match status" value="6"/>
</dbReference>
<evidence type="ECO:0000256" key="1">
    <source>
        <dbReference type="ARBA" id="ARBA00004168"/>
    </source>
</evidence>
<dbReference type="Gene3D" id="2.60.40.10">
    <property type="entry name" value="Immunoglobulins"/>
    <property type="match status" value="9"/>
</dbReference>
<comment type="caution">
    <text evidence="12">The sequence shown here is derived from an EMBL/GenBank/DDBJ whole genome shotgun (WGS) entry which is preliminary data.</text>
</comment>
<dbReference type="Gene3D" id="2.60.40.740">
    <property type="match status" value="5"/>
</dbReference>
<feature type="domain" description="SDR-like Ig" evidence="11">
    <location>
        <begin position="253"/>
        <end position="345"/>
    </location>
</feature>
<feature type="domain" description="SpaA-like prealbumin fold" evidence="10">
    <location>
        <begin position="1812"/>
        <end position="1898"/>
    </location>
</feature>
<evidence type="ECO:0000256" key="7">
    <source>
        <dbReference type="SAM" id="MobiDB-lite"/>
    </source>
</evidence>
<feature type="domain" description="Collagen binding" evidence="9">
    <location>
        <begin position="373"/>
        <end position="496"/>
    </location>
</feature>
<evidence type="ECO:0000259" key="9">
    <source>
        <dbReference type="Pfam" id="PF05737"/>
    </source>
</evidence>
<evidence type="ECO:0000256" key="3">
    <source>
        <dbReference type="ARBA" id="ARBA00022512"/>
    </source>
</evidence>
<dbReference type="InterPro" id="IPR041171">
    <property type="entry name" value="SDR_Ig"/>
</dbReference>
<proteinExistence type="inferred from homology"/>
<keyword evidence="4" id="KW-0964">Secreted</keyword>
<reference evidence="12 13" key="1">
    <citation type="submission" date="2021-03" db="EMBL/GenBank/DDBJ databases">
        <title>Enterococcal diversity collection.</title>
        <authorList>
            <person name="Gilmore M.S."/>
            <person name="Schwartzman J."/>
            <person name="Van Tyne D."/>
            <person name="Martin M."/>
            <person name="Earl A.M."/>
            <person name="Manson A.L."/>
            <person name="Straub T."/>
            <person name="Salamzade R."/>
            <person name="Saavedra J."/>
            <person name="Lebreton F."/>
            <person name="Prichula J."/>
            <person name="Schaufler K."/>
            <person name="Gaca A."/>
            <person name="Sgardioli B."/>
            <person name="Wagenaar J."/>
            <person name="Strong T."/>
        </authorList>
    </citation>
    <scope>NUCLEOTIDE SEQUENCE [LARGE SCALE GENOMIC DNA]</scope>
    <source>
        <strain evidence="12 13">MJM16</strain>
    </source>
</reference>
<dbReference type="InterPro" id="IPR008456">
    <property type="entry name" value="Collagen-bd_dom"/>
</dbReference>
<keyword evidence="13" id="KW-1185">Reference proteome</keyword>
<feature type="domain" description="SpaA-like prealbumin fold" evidence="10">
    <location>
        <begin position="1712"/>
        <end position="1796"/>
    </location>
</feature>
<dbReference type="EMBL" id="JAFLVR010000067">
    <property type="protein sequence ID" value="MBO0454598.1"/>
    <property type="molecule type" value="Genomic_DNA"/>
</dbReference>
<feature type="domain" description="SpaA-like prealbumin fold" evidence="10">
    <location>
        <begin position="1516"/>
        <end position="1603"/>
    </location>
</feature>
<dbReference type="PANTHER" id="PTHR36108">
    <property type="entry name" value="COLOSSIN-B-RELATED"/>
    <property type="match status" value="1"/>
</dbReference>
<feature type="domain" description="SpaA-like prealbumin fold" evidence="10">
    <location>
        <begin position="1915"/>
        <end position="1993"/>
    </location>
</feature>
<evidence type="ECO:0000259" key="11">
    <source>
        <dbReference type="Pfam" id="PF17961"/>
    </source>
</evidence>
<feature type="region of interest" description="Disordered" evidence="7">
    <location>
        <begin position="182"/>
        <end position="218"/>
    </location>
</feature>
<keyword evidence="5" id="KW-0732">Signal</keyword>
<dbReference type="Gene3D" id="2.60.40.1280">
    <property type="match status" value="1"/>
</dbReference>
<evidence type="ECO:0000256" key="6">
    <source>
        <dbReference type="ARBA" id="ARBA00023088"/>
    </source>
</evidence>
<feature type="domain" description="Collagen binding" evidence="9">
    <location>
        <begin position="954"/>
        <end position="1086"/>
    </location>
</feature>
<protein>
    <submittedName>
        <fullName evidence="12">LPXTG cell wall anchor domain-containing protein</fullName>
    </submittedName>
</protein>
<dbReference type="Proteomes" id="UP000664495">
    <property type="component" value="Unassembled WGS sequence"/>
</dbReference>
<feature type="compositionally biased region" description="Basic and acidic residues" evidence="7">
    <location>
        <begin position="196"/>
        <end position="218"/>
    </location>
</feature>
<comment type="similarity">
    <text evidence="2">Belongs to the serine-aspartate repeat-containing protein (SDr) family.</text>
</comment>
<keyword evidence="8" id="KW-0812">Transmembrane</keyword>
<feature type="compositionally biased region" description="Basic and acidic residues" evidence="7">
    <location>
        <begin position="783"/>
        <end position="799"/>
    </location>
</feature>
<dbReference type="Pfam" id="PF17802">
    <property type="entry name" value="SpaA"/>
    <property type="match status" value="9"/>
</dbReference>
<evidence type="ECO:0000259" key="10">
    <source>
        <dbReference type="Pfam" id="PF17802"/>
    </source>
</evidence>
<feature type="compositionally biased region" description="Polar residues" evidence="7">
    <location>
        <begin position="800"/>
        <end position="811"/>
    </location>
</feature>
<feature type="domain" description="SpaA-like prealbumin fold" evidence="10">
    <location>
        <begin position="1420"/>
        <end position="1504"/>
    </location>
</feature>
<comment type="subcellular location">
    <subcellularLocation>
        <location evidence="1">Secreted</location>
        <location evidence="1">Cell wall</location>
        <topology evidence="1">Peptidoglycan-anchor</topology>
    </subcellularLocation>
</comment>
<keyword evidence="3" id="KW-0134">Cell wall</keyword>
<evidence type="ECO:0000256" key="2">
    <source>
        <dbReference type="ARBA" id="ARBA00007257"/>
    </source>
</evidence>
<gene>
    <name evidence="12" type="ORF">JZO85_20250</name>
</gene>
<feature type="domain" description="Collagen binding" evidence="9">
    <location>
        <begin position="811"/>
        <end position="936"/>
    </location>
</feature>
<evidence type="ECO:0000313" key="12">
    <source>
        <dbReference type="EMBL" id="MBO0454598.1"/>
    </source>
</evidence>
<dbReference type="NCBIfam" id="TIGR01167">
    <property type="entry name" value="LPXTG_anchor"/>
    <property type="match status" value="1"/>
</dbReference>
<dbReference type="InterPro" id="IPR041033">
    <property type="entry name" value="SpaA_PFL_dom_1"/>
</dbReference>
<feature type="domain" description="SpaA-like prealbumin fold" evidence="10">
    <location>
        <begin position="1320"/>
        <end position="1397"/>
    </location>
</feature>
<dbReference type="InterPro" id="IPR011252">
    <property type="entry name" value="Fibrogen-bd_dom1"/>
</dbReference>
<name>A0ABS3HMQ1_9ENTE</name>
<feature type="domain" description="Collagen binding" evidence="9">
    <location>
        <begin position="522"/>
        <end position="622"/>
    </location>
</feature>
<accession>A0ABS3HMQ1</accession>
<feature type="domain" description="SpaA-like prealbumin fold" evidence="10">
    <location>
        <begin position="1114"/>
        <end position="1183"/>
    </location>
</feature>
<dbReference type="Pfam" id="PF05737">
    <property type="entry name" value="Collagen_bind"/>
    <property type="match status" value="4"/>
</dbReference>
<evidence type="ECO:0000313" key="13">
    <source>
        <dbReference type="Proteomes" id="UP000664495"/>
    </source>
</evidence>
<dbReference type="InterPro" id="IPR008966">
    <property type="entry name" value="Adhesion_dom_sf"/>
</dbReference>
<keyword evidence="6" id="KW-0572">Peptidoglycan-anchor</keyword>
<dbReference type="SUPFAM" id="SSF49478">
    <property type="entry name" value="Cna protein B-type domain"/>
    <property type="match status" value="5"/>
</dbReference>
<sequence>MGILVEKNREKLGEHAIRRKSVETFIYSFMTFLILLNSLTPLVSIAETVAPPALTLKSIEKGNADNQLDVKVSALNEKQVAKLEASQPIVERAQLEKDGHSIDLNVEKNQIIEVQTDFSGEGMIHLTLEQDSFKQMRQFDIQYQGQSLVYQHPDSLEQTSTEASSSTAIDDIKSSVVANTTISSSETIGSSEEDSKEFKSQESPKKDSVVTRAEEPTDIRTYFPNGDGTILTGSNLVYLDDKGNVVEPPVGPNTNVRIYYSWSIPEEVRKQIKPGDYFDFQLPDELIPKNSASGELKNEDGEVYATYTVDKNGNVRFTFTEEVQNQSDINGQFYFDTFFNKEHIDGPGDITIHYPVEDNLPPVDIEIHPDTEKSIDKKGHFDRTPNPSSVEWTVDINQSMNHLTDPTVSESWPDGITYKSVKVSELVMNLDGSVKEVGRELSPDEYTVDSNGNVTILGDTNKAYRIVYQTDIDDSIKPTDGGKVSFTNKASLTDKNDPDGFDAKATVTTNYGKTIEKNMTNYDADNQQFNWEINYNYNEKNIPKDQATIIDTISNNMDLVDDSMKLYPITFDNKGNEIKGTPLVEGKDYILEPNPDGKGFVVKFLHDMDQAVKVEYQTKVDGIVTDPTQVNNSVSIGTGQTDSDKGTAQQQNVIKKLTNVDYSTHKAQWTISVNKNHYYMKDLELTDTYSPIPGLSMAIKPDLTPDFEIRDVTTNKVLTPGSDYELQLLKDANGNETGFKVVFKGDYNPTEDEFKLTYKTNFDVTLLDPNKPELDHFKNSISADWKDESGDDHHSEDNQNFKPNDPYQLNAQKSGQYNAQTKEITWTIAVNLSGNVLTNAQLKDAIKKNQDYVSESLKIYEAEVEKDGTVVKKQPETVVNNQMRKVEEPSESNDQSILIDFPNQVDTTYMIEFKTSVKEKIIAGSNQYENVAHYENAGDDRDVIGEVGIKNGGEFVQKTGEQDEQDPDYVNWHAVINPSQSTLENVVITDEPTENQVIDKESIKLYETTVAADGTITPNLDKPLTLDKDYSIELITDNETGKQQLTIKFLHKIDTAYQLEYRSYITSSASGNTDTVSNKLSVTGDNEQIVSGGDGQDVVVEINHSGGSANGKKGKLTIQKTEADGKTHLTGAHFQLWNTMKTQLLREGDVDSNGQLTFGSLPYGEYLLFETKAPDGFTISDDLVAGRRITINENTSANDAAPSIIRNERNKVIFQKTDENGNPIKLDNGVTKGARFKLEKIGPLALETDLWTEVPLSPDTTNSEGFLEVDSLALGVYRLTEIEAPTGFVLDPRPTYFVVYRNSHYQIPTVHVSHKNYQGSAVLVKRDSQGNSLSGAAFDVINSQGEKVNQQPLISQDDGRVIVTGLAPGNYKFVETKAPNSFIQNTQEVPFTISDKANGKPTAVTTQPDGAPLELTNYQGSVEFLKKDEKGNTLKGAEFNILDSNGDVVNQEPLISDETGKVKMDSLAPGEYVLEEIKAPDGYMLNKETIPFTIKASQNGKVSVIKLRDFINYQGAFELTKRNTDGDGLKGAEFTLFKKDKTTVVKKATSNSDGKVLFEELSPGTYYYQETKAPEVSEGSDYVINPSLIKIEIPEVSNGKVQVGDIGDFQNFRGKAQVTKVGDGGSIAGAEFELYHIVDGEQYFVKKIITPKDGVLDISELGAGDYKLIETKPAPGYIINDQPIYFVVQENDDQNPTIDNLDFENYQVEVVGHKMNERKESLAGAEYQIFDISDKEKPVTVINQAGENTDTIISDENGKIYFKGINEGNYLLKETKAPKEYILDKTAHPFEITKQTGKPETINLGDFVNYQGSVQLLKKNEAGKTLQGAEFEIQNSQGEAQTILDSKGKESKILISDKNGKIFATGLVPGKYQLVETKAPTGYLLNTEKPHFQIARSTTGKPATIALGDFINYQGSVRMKKVTESEKGLAGAVFEVRKDNGTLIGKYTSDTKGIITVEQLQPGKYYFDEIKAPNGYSINHERRKFQISAANKNKPETVDVGQFVNKRVPATPKDTKNSYRNAQSSSSNYPKTNDTRSTLLLVVGIIIIAIVGGIYFKRKN</sequence>
<keyword evidence="8" id="KW-1133">Transmembrane helix</keyword>
<feature type="domain" description="SpaA-like prealbumin fold" evidence="10">
    <location>
        <begin position="1615"/>
        <end position="1699"/>
    </location>
</feature>
<dbReference type="PANTHER" id="PTHR36108:SF13">
    <property type="entry name" value="COLOSSIN-B-RELATED"/>
    <property type="match status" value="1"/>
</dbReference>
<evidence type="ECO:0000256" key="4">
    <source>
        <dbReference type="ARBA" id="ARBA00022525"/>
    </source>
</evidence>
<feature type="transmembrane region" description="Helical" evidence="8">
    <location>
        <begin position="25"/>
        <end position="46"/>
    </location>
</feature>
<evidence type="ECO:0000256" key="5">
    <source>
        <dbReference type="ARBA" id="ARBA00022729"/>
    </source>
</evidence>